<protein>
    <submittedName>
        <fullName evidence="2">Glycosyl transferase</fullName>
    </submittedName>
</protein>
<dbReference type="InterPro" id="IPR029044">
    <property type="entry name" value="Nucleotide-diphossugar_trans"/>
</dbReference>
<dbReference type="RefSeq" id="WP_131178161.1">
    <property type="nucleotide sequence ID" value="NZ_QJUI01000001.1"/>
</dbReference>
<dbReference type="Pfam" id="PF00535">
    <property type="entry name" value="Glycos_transf_2"/>
    <property type="match status" value="1"/>
</dbReference>
<dbReference type="GO" id="GO:0016758">
    <property type="term" value="F:hexosyltransferase activity"/>
    <property type="evidence" value="ECO:0007669"/>
    <property type="project" value="UniProtKB-ARBA"/>
</dbReference>
<keyword evidence="3" id="KW-1185">Reference proteome</keyword>
<feature type="domain" description="Glycosyltransferase 2-like" evidence="1">
    <location>
        <begin position="5"/>
        <end position="128"/>
    </location>
</feature>
<dbReference type="EMBL" id="QJUI01000001">
    <property type="protein sequence ID" value="TBU83976.1"/>
    <property type="molecule type" value="Genomic_DNA"/>
</dbReference>
<accession>A0A4Q9QT47</accession>
<dbReference type="OrthoDB" id="8742915at2"/>
<comment type="caution">
    <text evidence="2">The sequence shown here is derived from an EMBL/GenBank/DDBJ whole genome shotgun (WGS) entry which is preliminary data.</text>
</comment>
<evidence type="ECO:0000313" key="2">
    <source>
        <dbReference type="EMBL" id="TBU83976.1"/>
    </source>
</evidence>
<evidence type="ECO:0000313" key="3">
    <source>
        <dbReference type="Proteomes" id="UP000292302"/>
    </source>
</evidence>
<gene>
    <name evidence="2" type="ORF">DNK06_00860</name>
</gene>
<dbReference type="AlphaFoldDB" id="A0A4Q9QT47"/>
<reference evidence="2 3" key="1">
    <citation type="submission" date="2018-06" db="EMBL/GenBank/DDBJ databases">
        <title>Three novel Pseudomonas species isolated from symptomatic oak.</title>
        <authorList>
            <person name="Bueno-Gonzalez V."/>
            <person name="Brady C."/>
        </authorList>
    </citation>
    <scope>NUCLEOTIDE SEQUENCE [LARGE SCALE GENOMIC DNA]</scope>
    <source>
        <strain evidence="2 3">P9A</strain>
    </source>
</reference>
<dbReference type="InterPro" id="IPR001173">
    <property type="entry name" value="Glyco_trans_2-like"/>
</dbReference>
<proteinExistence type="predicted"/>
<dbReference type="CDD" id="cd00761">
    <property type="entry name" value="Glyco_tranf_GTA_type"/>
    <property type="match status" value="1"/>
</dbReference>
<dbReference type="PANTHER" id="PTHR22916:SF3">
    <property type="entry name" value="UDP-GLCNAC:BETAGAL BETA-1,3-N-ACETYLGLUCOSAMINYLTRANSFERASE-LIKE PROTEIN 1"/>
    <property type="match status" value="1"/>
</dbReference>
<dbReference type="PANTHER" id="PTHR22916">
    <property type="entry name" value="GLYCOSYLTRANSFERASE"/>
    <property type="match status" value="1"/>
</dbReference>
<organism evidence="2 3">
    <name type="scientific">Phytopseudomonas daroniae</name>
    <dbReference type="NCBI Taxonomy" id="2487519"/>
    <lineage>
        <taxon>Bacteria</taxon>
        <taxon>Pseudomonadati</taxon>
        <taxon>Pseudomonadota</taxon>
        <taxon>Gammaproteobacteria</taxon>
        <taxon>Pseudomonadales</taxon>
        <taxon>Pseudomonadaceae</taxon>
        <taxon>Phytopseudomonas</taxon>
    </lineage>
</organism>
<keyword evidence="2" id="KW-0808">Transferase</keyword>
<evidence type="ECO:0000259" key="1">
    <source>
        <dbReference type="Pfam" id="PF00535"/>
    </source>
</evidence>
<dbReference type="Gene3D" id="3.90.550.10">
    <property type="entry name" value="Spore Coat Polysaccharide Biosynthesis Protein SpsA, Chain A"/>
    <property type="match status" value="1"/>
</dbReference>
<sequence length="326" mass="37302">MPTVTVIVPNFNHRDYLEERLASIFNQTFDDYEVLLLDDASTDSSAELLQSYATHLKVSQLIINKDNSGSTFKQWNSGIEKAQGKYIWIAESDDRAEPNFLSTMVMALEADERKVIAYSQSTRIDKTGAAIGDWGDWTEDLAPGLFKSDFEMSGIEFVERLLIHRNVIPNASAVLFRRENYLFHAKADPTVKYCGDWLSWLKLALSGNVHYSAQKLNHFRQHEKSVIATRAANQKASFIKKYDIVMRKKLNDYLSAIDAPVSLREKSHALLRKDAEKEARLAIRNADRENERRYNPLVAHNLSGTAKLRAQLRLLSYKIKTKMKSR</sequence>
<dbReference type="SUPFAM" id="SSF53448">
    <property type="entry name" value="Nucleotide-diphospho-sugar transferases"/>
    <property type="match status" value="1"/>
</dbReference>
<dbReference type="Proteomes" id="UP000292302">
    <property type="component" value="Unassembled WGS sequence"/>
</dbReference>
<name>A0A4Q9QT47_9GAMM</name>